<keyword evidence="1" id="KW-0808">Transferase</keyword>
<evidence type="ECO:0000256" key="3">
    <source>
        <dbReference type="ARBA" id="ARBA00022777"/>
    </source>
</evidence>
<feature type="binding site" evidence="5">
    <location>
        <position position="44"/>
    </location>
    <ligand>
        <name>ATP</name>
        <dbReference type="ChEBI" id="CHEBI:30616"/>
    </ligand>
</feature>
<name>I0HY97_RUBGI</name>
<keyword evidence="7" id="KW-0723">Serine/threonine-protein kinase</keyword>
<evidence type="ECO:0000256" key="4">
    <source>
        <dbReference type="ARBA" id="ARBA00022840"/>
    </source>
</evidence>
<gene>
    <name evidence="7" type="ordered locus">RGE_46510</name>
</gene>
<dbReference type="Proteomes" id="UP000007883">
    <property type="component" value="Chromosome"/>
</dbReference>
<dbReference type="PROSITE" id="PS00107">
    <property type="entry name" value="PROTEIN_KINASE_ATP"/>
    <property type="match status" value="1"/>
</dbReference>
<dbReference type="InterPro" id="IPR008271">
    <property type="entry name" value="Ser/Thr_kinase_AS"/>
</dbReference>
<feature type="domain" description="Protein kinase" evidence="6">
    <location>
        <begin position="15"/>
        <end position="278"/>
    </location>
</feature>
<dbReference type="PROSITE" id="PS00108">
    <property type="entry name" value="PROTEIN_KINASE_ST"/>
    <property type="match status" value="1"/>
</dbReference>
<dbReference type="InterPro" id="IPR017441">
    <property type="entry name" value="Protein_kinase_ATP_BS"/>
</dbReference>
<dbReference type="GO" id="GO:0004674">
    <property type="term" value="F:protein serine/threonine kinase activity"/>
    <property type="evidence" value="ECO:0007669"/>
    <property type="project" value="UniProtKB-KW"/>
</dbReference>
<dbReference type="eggNOG" id="COG0515">
    <property type="taxonomic scope" value="Bacteria"/>
</dbReference>
<dbReference type="PATRIC" id="fig|983917.3.peg.4533"/>
<evidence type="ECO:0000256" key="1">
    <source>
        <dbReference type="ARBA" id="ARBA00022679"/>
    </source>
</evidence>
<dbReference type="Gene3D" id="3.30.200.20">
    <property type="entry name" value="Phosphorylase Kinase, domain 1"/>
    <property type="match status" value="1"/>
</dbReference>
<protein>
    <submittedName>
        <fullName evidence="7">Putative serine/threonine protein kinase</fullName>
    </submittedName>
</protein>
<dbReference type="Pfam" id="PF00069">
    <property type="entry name" value="Pkinase"/>
    <property type="match status" value="1"/>
</dbReference>
<evidence type="ECO:0000313" key="7">
    <source>
        <dbReference type="EMBL" id="BAL97984.1"/>
    </source>
</evidence>
<dbReference type="PANTHER" id="PTHR43289:SF34">
    <property type="entry name" value="SERINE_THREONINE-PROTEIN KINASE YBDM-RELATED"/>
    <property type="match status" value="1"/>
</dbReference>
<sequence>MRPETPAVGPVVGGYRLASRLGSGEHGEVFVATRLASGEQVAFKRLRATIADSRRRAEAARRFAAEAETTRRLQHPDIVRVLDAGHDDAGPWLVMELLPGCSLERYTHAARLLPEPVVIGVMARVARALAYAHGRGVVHRDLKPSNVIVDWSSRRVTLTDFGLARRADGDSTRTGLVLGSPAYLAPEQLAGAPATPRGDLYALGVTLFELLAGRRPHESPSLGELLRQVAEQPAPDLARLRPGLPPALTGIVARLLAKPPAQRPASADEVAKALEDVLQTIDAAAAGPMSRP</sequence>
<proteinExistence type="predicted"/>
<reference evidence="7 8" key="1">
    <citation type="journal article" date="2012" name="J. Bacteriol.">
        <title>Complete genome sequence of phototrophic betaproteobacterium Rubrivivax gelatinosus IL144.</title>
        <authorList>
            <person name="Nagashima S."/>
            <person name="Kamimura A."/>
            <person name="Shimizu T."/>
            <person name="Nakamura-isaki S."/>
            <person name="Aono E."/>
            <person name="Sakamoto K."/>
            <person name="Ichikawa N."/>
            <person name="Nakazawa H."/>
            <person name="Sekine M."/>
            <person name="Yamazaki S."/>
            <person name="Fujita N."/>
            <person name="Shimada K."/>
            <person name="Hanada S."/>
            <person name="Nagashima K.V.P."/>
        </authorList>
    </citation>
    <scope>NUCLEOTIDE SEQUENCE [LARGE SCALE GENOMIC DNA]</scope>
    <source>
        <strain evidence="8">NBRC 100245 / IL144</strain>
    </source>
</reference>
<dbReference type="InterPro" id="IPR000719">
    <property type="entry name" value="Prot_kinase_dom"/>
</dbReference>
<evidence type="ECO:0000259" key="6">
    <source>
        <dbReference type="PROSITE" id="PS50011"/>
    </source>
</evidence>
<dbReference type="PROSITE" id="PS50011">
    <property type="entry name" value="PROTEIN_KINASE_DOM"/>
    <property type="match status" value="1"/>
</dbReference>
<dbReference type="SUPFAM" id="SSF56112">
    <property type="entry name" value="Protein kinase-like (PK-like)"/>
    <property type="match status" value="1"/>
</dbReference>
<dbReference type="HOGENOM" id="CLU_000288_63_44_4"/>
<dbReference type="SMART" id="SM00220">
    <property type="entry name" value="S_TKc"/>
    <property type="match status" value="1"/>
</dbReference>
<dbReference type="PIRSF" id="PIRSF000654">
    <property type="entry name" value="Integrin-linked_kinase"/>
    <property type="match status" value="1"/>
</dbReference>
<keyword evidence="3 7" id="KW-0418">Kinase</keyword>
<dbReference type="PANTHER" id="PTHR43289">
    <property type="entry name" value="MITOGEN-ACTIVATED PROTEIN KINASE KINASE KINASE 20-RELATED"/>
    <property type="match status" value="1"/>
</dbReference>
<dbReference type="AlphaFoldDB" id="I0HY97"/>
<dbReference type="EMBL" id="AP012320">
    <property type="protein sequence ID" value="BAL97984.1"/>
    <property type="molecule type" value="Genomic_DNA"/>
</dbReference>
<keyword evidence="8" id="KW-1185">Reference proteome</keyword>
<evidence type="ECO:0000256" key="5">
    <source>
        <dbReference type="PROSITE-ProRule" id="PRU10141"/>
    </source>
</evidence>
<dbReference type="Gene3D" id="1.10.510.10">
    <property type="entry name" value="Transferase(Phosphotransferase) domain 1"/>
    <property type="match status" value="1"/>
</dbReference>
<evidence type="ECO:0000313" key="8">
    <source>
        <dbReference type="Proteomes" id="UP000007883"/>
    </source>
</evidence>
<dbReference type="InterPro" id="IPR011009">
    <property type="entry name" value="Kinase-like_dom_sf"/>
</dbReference>
<evidence type="ECO:0000256" key="2">
    <source>
        <dbReference type="ARBA" id="ARBA00022741"/>
    </source>
</evidence>
<dbReference type="CDD" id="cd14014">
    <property type="entry name" value="STKc_PknB_like"/>
    <property type="match status" value="1"/>
</dbReference>
<organism evidence="7 8">
    <name type="scientific">Rubrivivax gelatinosus (strain NBRC 100245 / IL144)</name>
    <dbReference type="NCBI Taxonomy" id="983917"/>
    <lineage>
        <taxon>Bacteria</taxon>
        <taxon>Pseudomonadati</taxon>
        <taxon>Pseudomonadota</taxon>
        <taxon>Betaproteobacteria</taxon>
        <taxon>Burkholderiales</taxon>
        <taxon>Sphaerotilaceae</taxon>
        <taxon>Rubrivivax</taxon>
    </lineage>
</organism>
<keyword evidence="4 5" id="KW-0067">ATP-binding</keyword>
<dbReference type="STRING" id="983917.RGE_46510"/>
<dbReference type="KEGG" id="rge:RGE_46510"/>
<accession>I0HY97</accession>
<keyword evidence="2 5" id="KW-0547">Nucleotide-binding</keyword>
<dbReference type="GO" id="GO:0005524">
    <property type="term" value="F:ATP binding"/>
    <property type="evidence" value="ECO:0007669"/>
    <property type="project" value="UniProtKB-UniRule"/>
</dbReference>